<reference evidence="2" key="1">
    <citation type="journal article" date="2015" name="J. Virol.">
        <title>Genomic and Proteomic Analyses Indicate that Banchine and Campoplegine Polydnaviruses Have Similar, if Not Identical, Viral Ancestors.</title>
        <authorList>
            <person name="Beliveau C."/>
            <person name="Cohen A."/>
            <person name="Stewart D."/>
            <person name="Periquet G."/>
            <person name="Djoumad A."/>
            <person name="Kuhn L."/>
            <person name="Stoltz D."/>
            <person name="Volkoff A.-N."/>
            <person name="Herniou E."/>
            <person name="Drezen J.-M."/>
            <person name="Cusson M."/>
        </authorList>
    </citation>
    <scope>NUCLEOTIDE SEQUENCE</scope>
</reference>
<feature type="region of interest" description="Disordered" evidence="1">
    <location>
        <begin position="44"/>
        <end position="104"/>
    </location>
</feature>
<evidence type="ECO:0000313" key="2">
    <source>
        <dbReference type="EMBL" id="AKD28112.1"/>
    </source>
</evidence>
<proteinExistence type="predicted"/>
<sequence length="104" mass="11902">MSKNEEAMCSHIFFSCQKIAILQKSQLFENKFVPVEMFFKNRRETRAGSESISTPPVGRVTRRTRASSMEPEITDDQKLHEIETSIKSRRRASVLPSEPAVAEE</sequence>
<feature type="non-terminal residue" evidence="2">
    <location>
        <position position="104"/>
    </location>
</feature>
<name>A0A0F6Q774_9HYME</name>
<dbReference type="EMBL" id="KP706801">
    <property type="protein sequence ID" value="AKD28112.1"/>
    <property type="molecule type" value="Genomic_DNA"/>
</dbReference>
<protein>
    <submittedName>
        <fullName evidence="2">Uncharacterized protein</fullName>
    </submittedName>
</protein>
<organism evidence="2">
    <name type="scientific">Glypta fumiferanae</name>
    <dbReference type="NCBI Taxonomy" id="389681"/>
    <lineage>
        <taxon>Eukaryota</taxon>
        <taxon>Metazoa</taxon>
        <taxon>Ecdysozoa</taxon>
        <taxon>Arthropoda</taxon>
        <taxon>Hexapoda</taxon>
        <taxon>Insecta</taxon>
        <taxon>Pterygota</taxon>
        <taxon>Neoptera</taxon>
        <taxon>Endopterygota</taxon>
        <taxon>Hymenoptera</taxon>
        <taxon>Apocrita</taxon>
        <taxon>Ichneumonoidea</taxon>
        <taxon>Ichneumonidae</taxon>
        <taxon>Banchinae</taxon>
        <taxon>Glypta</taxon>
    </lineage>
</organism>
<feature type="compositionally biased region" description="Basic and acidic residues" evidence="1">
    <location>
        <begin position="75"/>
        <end position="86"/>
    </location>
</feature>
<evidence type="ECO:0000256" key="1">
    <source>
        <dbReference type="SAM" id="MobiDB-lite"/>
    </source>
</evidence>
<accession>A0A0F6Q774</accession>
<dbReference type="AlphaFoldDB" id="A0A0F6Q774"/>